<dbReference type="EMBL" id="CP002364">
    <property type="protein sequence ID" value="ADW16300.1"/>
    <property type="molecule type" value="Genomic_DNA"/>
</dbReference>
<dbReference type="RefSeq" id="WP_015722848.1">
    <property type="nucleotide sequence ID" value="NC_014972.1"/>
</dbReference>
<accession>A0A7U3YJ52</accession>
<sequence>MHNQWRTRPPAPPVPGRRPWKTISRLKAFALVVAVVLLAPDPAASSIRNRLSPSYPSIPPDYTVLQPGRMVAEAKVDFPAYYVDRTNGFRVTAPDGRQFVVDNVEKPKCAFYGTYINSEENALSSPGAGMTINSSVYVGEVNFENCR</sequence>
<dbReference type="Proteomes" id="UP000006365">
    <property type="component" value="Chromosome"/>
</dbReference>
<evidence type="ECO:0000313" key="1">
    <source>
        <dbReference type="EMBL" id="ADW16300.1"/>
    </source>
</evidence>
<proteinExistence type="predicted"/>
<protein>
    <submittedName>
        <fullName evidence="1">Uncharacterized protein</fullName>
    </submittedName>
</protein>
<gene>
    <name evidence="1" type="ordered locus">Despr_0106</name>
</gene>
<evidence type="ECO:0000313" key="2">
    <source>
        <dbReference type="Proteomes" id="UP000006365"/>
    </source>
</evidence>
<name>A0A7U3YJ52_DESPD</name>
<keyword evidence="2" id="KW-1185">Reference proteome</keyword>
<organism evidence="1 2">
    <name type="scientific">Desulfobulbus propionicus (strain ATCC 33891 / DSM 2032 / VKM B-1956 / 1pr3)</name>
    <dbReference type="NCBI Taxonomy" id="577650"/>
    <lineage>
        <taxon>Bacteria</taxon>
        <taxon>Pseudomonadati</taxon>
        <taxon>Thermodesulfobacteriota</taxon>
        <taxon>Desulfobulbia</taxon>
        <taxon>Desulfobulbales</taxon>
        <taxon>Desulfobulbaceae</taxon>
        <taxon>Desulfobulbus</taxon>
    </lineage>
</organism>
<dbReference type="KEGG" id="dpr:Despr_0106"/>
<dbReference type="AlphaFoldDB" id="A0A7U3YJ52"/>
<reference evidence="1 2" key="1">
    <citation type="journal article" date="2011" name="Stand. Genomic Sci.">
        <title>Complete genome sequence of Desulfobulbus propionicus type strain (1pr3).</title>
        <authorList>
            <person name="Pagani I."/>
            <person name="Lapidus A."/>
            <person name="Nolan M."/>
            <person name="Lucas S."/>
            <person name="Hammon N."/>
            <person name="Deshpande S."/>
            <person name="Cheng J.F."/>
            <person name="Chertkov O."/>
            <person name="Davenport K."/>
            <person name="Tapia R."/>
            <person name="Han C."/>
            <person name="Goodwin L."/>
            <person name="Pitluck S."/>
            <person name="Liolios K."/>
            <person name="Mavromatis K."/>
            <person name="Ivanova N."/>
            <person name="Mikhailova N."/>
            <person name="Pati A."/>
            <person name="Chen A."/>
            <person name="Palaniappan K."/>
            <person name="Land M."/>
            <person name="Hauser L."/>
            <person name="Chang Y.J."/>
            <person name="Jeffries C.D."/>
            <person name="Detter J.C."/>
            <person name="Brambilla E."/>
            <person name="Kannan K.P."/>
            <person name="Djao O.D."/>
            <person name="Rohde M."/>
            <person name="Pukall R."/>
            <person name="Spring S."/>
            <person name="Goker M."/>
            <person name="Sikorski J."/>
            <person name="Woyke T."/>
            <person name="Bristow J."/>
            <person name="Eisen J.A."/>
            <person name="Markowitz V."/>
            <person name="Hugenholtz P."/>
            <person name="Kyrpides N.C."/>
            <person name="Klenk H.P."/>
        </authorList>
    </citation>
    <scope>NUCLEOTIDE SEQUENCE [LARGE SCALE GENOMIC DNA]</scope>
    <source>
        <strain evidence="2">ATCC 33891 / DSM 2032 / 1pr3</strain>
    </source>
</reference>